<keyword evidence="6 9" id="KW-1133">Transmembrane helix</keyword>
<evidence type="ECO:0000256" key="1">
    <source>
        <dbReference type="ARBA" id="ARBA00004141"/>
    </source>
</evidence>
<name>A0A1F5JJF4_9BACT</name>
<evidence type="ECO:0000313" key="11">
    <source>
        <dbReference type="Proteomes" id="UP000177555"/>
    </source>
</evidence>
<evidence type="ECO:0000256" key="6">
    <source>
        <dbReference type="ARBA" id="ARBA00022989"/>
    </source>
</evidence>
<evidence type="ECO:0000256" key="2">
    <source>
        <dbReference type="ARBA" id="ARBA00008445"/>
    </source>
</evidence>
<protein>
    <recommendedName>
        <fullName evidence="9">Protein-export membrane protein SecG</fullName>
    </recommendedName>
</protein>
<dbReference type="GO" id="GO:0009306">
    <property type="term" value="P:protein secretion"/>
    <property type="evidence" value="ECO:0007669"/>
    <property type="project" value="UniProtKB-UniRule"/>
</dbReference>
<dbReference type="NCBIfam" id="TIGR00810">
    <property type="entry name" value="secG"/>
    <property type="match status" value="1"/>
</dbReference>
<keyword evidence="8 9" id="KW-0472">Membrane</keyword>
<evidence type="ECO:0000256" key="5">
    <source>
        <dbReference type="ARBA" id="ARBA00022927"/>
    </source>
</evidence>
<dbReference type="InterPro" id="IPR004692">
    <property type="entry name" value="SecG"/>
</dbReference>
<organism evidence="10 11">
    <name type="scientific">Candidatus Daviesbacteria bacterium RIFCSPHIGHO2_01_FULL_40_11</name>
    <dbReference type="NCBI Taxonomy" id="1797762"/>
    <lineage>
        <taxon>Bacteria</taxon>
        <taxon>Candidatus Daviesiibacteriota</taxon>
    </lineage>
</organism>
<dbReference type="EMBL" id="MFCP01000015">
    <property type="protein sequence ID" value="OGE28794.1"/>
    <property type="molecule type" value="Genomic_DNA"/>
</dbReference>
<dbReference type="GO" id="GO:0005886">
    <property type="term" value="C:plasma membrane"/>
    <property type="evidence" value="ECO:0007669"/>
    <property type="project" value="UniProtKB-SubCell"/>
</dbReference>
<reference evidence="10 11" key="1">
    <citation type="journal article" date="2016" name="Nat. Commun.">
        <title>Thousands of microbial genomes shed light on interconnected biogeochemical processes in an aquifer system.</title>
        <authorList>
            <person name="Anantharaman K."/>
            <person name="Brown C.T."/>
            <person name="Hug L.A."/>
            <person name="Sharon I."/>
            <person name="Castelle C.J."/>
            <person name="Probst A.J."/>
            <person name="Thomas B.C."/>
            <person name="Singh A."/>
            <person name="Wilkins M.J."/>
            <person name="Karaoz U."/>
            <person name="Brodie E.L."/>
            <person name="Williams K.H."/>
            <person name="Hubbard S.S."/>
            <person name="Banfield J.F."/>
        </authorList>
    </citation>
    <scope>NUCLEOTIDE SEQUENCE [LARGE SCALE GENOMIC DNA]</scope>
</reference>
<comment type="caution">
    <text evidence="9">Lacks conserved residue(s) required for the propagation of feature annotation.</text>
</comment>
<dbReference type="GO" id="GO:0015450">
    <property type="term" value="F:protein-transporting ATPase activity"/>
    <property type="evidence" value="ECO:0007669"/>
    <property type="project" value="UniProtKB-UniRule"/>
</dbReference>
<dbReference type="Proteomes" id="UP000177555">
    <property type="component" value="Unassembled WGS sequence"/>
</dbReference>
<evidence type="ECO:0000256" key="9">
    <source>
        <dbReference type="RuleBase" id="RU365087"/>
    </source>
</evidence>
<dbReference type="AlphaFoldDB" id="A0A1F5JJF4"/>
<dbReference type="Pfam" id="PF03840">
    <property type="entry name" value="SecG"/>
    <property type="match status" value="1"/>
</dbReference>
<comment type="subcellular location">
    <subcellularLocation>
        <location evidence="9">Cell membrane</location>
        <topology evidence="9">Multi-pass membrane protein</topology>
    </subcellularLocation>
    <subcellularLocation>
        <location evidence="1">Membrane</location>
        <topology evidence="1">Multi-pass membrane protein</topology>
    </subcellularLocation>
</comment>
<keyword evidence="4 9" id="KW-0812">Transmembrane</keyword>
<evidence type="ECO:0000256" key="7">
    <source>
        <dbReference type="ARBA" id="ARBA00023010"/>
    </source>
</evidence>
<gene>
    <name evidence="10" type="ORF">A2867_04185</name>
</gene>
<accession>A0A1F5JJF4</accession>
<evidence type="ECO:0000256" key="3">
    <source>
        <dbReference type="ARBA" id="ARBA00022448"/>
    </source>
</evidence>
<keyword evidence="5 9" id="KW-0653">Protein transport</keyword>
<comment type="function">
    <text evidence="9">Involved in protein export. Participates in an early event of protein translocation.</text>
</comment>
<proteinExistence type="inferred from homology"/>
<comment type="caution">
    <text evidence="10">The sequence shown here is derived from an EMBL/GenBank/DDBJ whole genome shotgun (WGS) entry which is preliminary data.</text>
</comment>
<comment type="similarity">
    <text evidence="2 9">Belongs to the SecG family.</text>
</comment>
<keyword evidence="9" id="KW-1003">Cell membrane</keyword>
<evidence type="ECO:0000313" key="10">
    <source>
        <dbReference type="EMBL" id="OGE28794.1"/>
    </source>
</evidence>
<evidence type="ECO:0000256" key="8">
    <source>
        <dbReference type="ARBA" id="ARBA00023136"/>
    </source>
</evidence>
<keyword evidence="7 9" id="KW-0811">Translocation</keyword>
<sequence>MKALISLIQIILGILLILVIIIQQKGSGLGASFGGDMSFYRTKRGAEKLLFYATIGISLAFLLASLIGLIF</sequence>
<keyword evidence="3 9" id="KW-0813">Transport</keyword>
<evidence type="ECO:0000256" key="4">
    <source>
        <dbReference type="ARBA" id="ARBA00022692"/>
    </source>
</evidence>
<feature type="transmembrane region" description="Helical" evidence="9">
    <location>
        <begin position="49"/>
        <end position="70"/>
    </location>
</feature>